<dbReference type="Proteomes" id="UP000661077">
    <property type="component" value="Unassembled WGS sequence"/>
</dbReference>
<dbReference type="RefSeq" id="WP_203169280.1">
    <property type="nucleotide sequence ID" value="NZ_JAEVLS010000005.1"/>
</dbReference>
<evidence type="ECO:0008006" key="3">
    <source>
        <dbReference type="Google" id="ProtNLM"/>
    </source>
</evidence>
<protein>
    <recommendedName>
        <fullName evidence="3">1,4-alpha-glucan branching enzyme</fullName>
    </recommendedName>
</protein>
<organism evidence="1 2">
    <name type="scientific">Steroidobacter gossypii</name>
    <dbReference type="NCBI Taxonomy" id="2805490"/>
    <lineage>
        <taxon>Bacteria</taxon>
        <taxon>Pseudomonadati</taxon>
        <taxon>Pseudomonadota</taxon>
        <taxon>Gammaproteobacteria</taxon>
        <taxon>Steroidobacterales</taxon>
        <taxon>Steroidobacteraceae</taxon>
        <taxon>Steroidobacter</taxon>
    </lineage>
</organism>
<name>A0ABS1X1Q5_9GAMM</name>
<proteinExistence type="predicted"/>
<sequence>MSAAKATVDHDTIRRWVEQHGGCPAHVKSTGSKKDPGILRIDFTGFSGQESLEKISWDEFFESFDANELAFLYQDENRFNKLVRRDTVRDQLDS</sequence>
<accession>A0ABS1X1Q5</accession>
<evidence type="ECO:0000313" key="1">
    <source>
        <dbReference type="EMBL" id="MBM0107160.1"/>
    </source>
</evidence>
<dbReference type="EMBL" id="JAEVLS010000005">
    <property type="protein sequence ID" value="MBM0107160.1"/>
    <property type="molecule type" value="Genomic_DNA"/>
</dbReference>
<reference evidence="1 2" key="1">
    <citation type="journal article" date="2021" name="Int. J. Syst. Evol. Microbiol.">
        <title>Steroidobacter gossypii sp. nov., isolated from soil of cotton cropping field.</title>
        <authorList>
            <person name="Huang R."/>
            <person name="Yang S."/>
            <person name="Zhen C."/>
            <person name="Liu W."/>
        </authorList>
    </citation>
    <scope>NUCLEOTIDE SEQUENCE [LARGE SCALE GENOMIC DNA]</scope>
    <source>
        <strain evidence="1 2">S1-65</strain>
    </source>
</reference>
<keyword evidence="2" id="KW-1185">Reference proteome</keyword>
<comment type="caution">
    <text evidence="1">The sequence shown here is derived from an EMBL/GenBank/DDBJ whole genome shotgun (WGS) entry which is preliminary data.</text>
</comment>
<evidence type="ECO:0000313" key="2">
    <source>
        <dbReference type="Proteomes" id="UP000661077"/>
    </source>
</evidence>
<gene>
    <name evidence="1" type="ORF">JM946_20690</name>
</gene>